<dbReference type="InterPro" id="IPR012337">
    <property type="entry name" value="RNaseH-like_sf"/>
</dbReference>
<dbReference type="InterPro" id="IPR008906">
    <property type="entry name" value="HATC_C_dom"/>
</dbReference>
<dbReference type="Pfam" id="PF05699">
    <property type="entry name" value="Dimer_Tnp_hAT"/>
    <property type="match status" value="1"/>
</dbReference>
<reference evidence="2 3" key="1">
    <citation type="submission" date="2020-06" db="EMBL/GenBank/DDBJ databases">
        <authorList>
            <person name="Li R."/>
            <person name="Bekaert M."/>
        </authorList>
    </citation>
    <scope>NUCLEOTIDE SEQUENCE [LARGE SCALE GENOMIC DNA]</scope>
    <source>
        <strain evidence="3">wild</strain>
    </source>
</reference>
<gene>
    <name evidence="2" type="ORF">MCOR_1747</name>
</gene>
<dbReference type="Proteomes" id="UP000507470">
    <property type="component" value="Unassembled WGS sequence"/>
</dbReference>
<dbReference type="AlphaFoldDB" id="A0A6J7ZZQ4"/>
<dbReference type="SUPFAM" id="SSF53098">
    <property type="entry name" value="Ribonuclease H-like"/>
    <property type="match status" value="1"/>
</dbReference>
<evidence type="ECO:0000259" key="1">
    <source>
        <dbReference type="Pfam" id="PF05699"/>
    </source>
</evidence>
<dbReference type="PANTHER" id="PTHR46880:SF5">
    <property type="entry name" value="DUF4371 DOMAIN-CONTAINING PROTEIN"/>
    <property type="match status" value="1"/>
</dbReference>
<evidence type="ECO:0000313" key="2">
    <source>
        <dbReference type="EMBL" id="CAC5358526.1"/>
    </source>
</evidence>
<proteinExistence type="predicted"/>
<evidence type="ECO:0000313" key="3">
    <source>
        <dbReference type="Proteomes" id="UP000507470"/>
    </source>
</evidence>
<dbReference type="EMBL" id="CACVKT020000359">
    <property type="protein sequence ID" value="CAC5358526.1"/>
    <property type="molecule type" value="Genomic_DNA"/>
</dbReference>
<dbReference type="GO" id="GO:0046983">
    <property type="term" value="F:protein dimerization activity"/>
    <property type="evidence" value="ECO:0007669"/>
    <property type="project" value="InterPro"/>
</dbReference>
<sequence>MKRACQTRWLSFESAIQSLFQEFVAVVQTLNKFSNDATCYGLMKKITSVKFISAMYILEKILPILADLSRHFQKGSINFSMIVPAIDSTKFKLTAVSAEEIPSKIIEDFSSTGRCLPLNIDIKEDDVTKKVAKLLGEYVEALCNNIDARFEQTPLLAAFCIFDTSFLPARESVQFSNYGVTEIKSLADHFFPGEEESQDEMLAEWGNLKFHLFSWKKEISNQVSEDSSLLTMEYVMRKLLSLGESVTTSFFPHLTKVVEIIFTLPMSNAWPERGFSKLKLTKTTLRNRLQNDILQSLLQVSLNGPKPCSEHADTLIQNSVYNWKAVKARRKLPRVPLTVPSTPVENECFNDIAQQEYEKALRVLRLAKFAQKVAELEDDAGSESEN</sequence>
<dbReference type="PANTHER" id="PTHR46880">
    <property type="entry name" value="RAS-ASSOCIATING DOMAIN-CONTAINING PROTEIN"/>
    <property type="match status" value="1"/>
</dbReference>
<accession>A0A6J7ZZQ4</accession>
<protein>
    <recommendedName>
        <fullName evidence="1">HAT C-terminal dimerisation domain-containing protein</fullName>
    </recommendedName>
</protein>
<feature type="domain" description="HAT C-terminal dimerisation" evidence="1">
    <location>
        <begin position="247"/>
        <end position="298"/>
    </location>
</feature>
<keyword evidence="3" id="KW-1185">Reference proteome</keyword>
<organism evidence="2 3">
    <name type="scientific">Mytilus coruscus</name>
    <name type="common">Sea mussel</name>
    <dbReference type="NCBI Taxonomy" id="42192"/>
    <lineage>
        <taxon>Eukaryota</taxon>
        <taxon>Metazoa</taxon>
        <taxon>Spiralia</taxon>
        <taxon>Lophotrochozoa</taxon>
        <taxon>Mollusca</taxon>
        <taxon>Bivalvia</taxon>
        <taxon>Autobranchia</taxon>
        <taxon>Pteriomorphia</taxon>
        <taxon>Mytilida</taxon>
        <taxon>Mytiloidea</taxon>
        <taxon>Mytilidae</taxon>
        <taxon>Mytilinae</taxon>
        <taxon>Mytilus</taxon>
    </lineage>
</organism>
<dbReference type="OrthoDB" id="6158762at2759"/>
<name>A0A6J7ZZQ4_MYTCO</name>